<dbReference type="Pfam" id="PF01547">
    <property type="entry name" value="SBP_bac_1"/>
    <property type="match status" value="1"/>
</dbReference>
<reference evidence="2 3" key="1">
    <citation type="submission" date="2019-02" db="EMBL/GenBank/DDBJ databases">
        <title>Kribbella capetownensis sp. nov. and Kribbella speibonae sp. nov., isolated from soil.</title>
        <authorList>
            <person name="Curtis S.M."/>
            <person name="Norton I."/>
            <person name="Everest G.J."/>
            <person name="Meyers P.R."/>
        </authorList>
    </citation>
    <scope>NUCLEOTIDE SEQUENCE [LARGE SCALE GENOMIC DNA]</scope>
    <source>
        <strain evidence="2 3">YM53</strain>
    </source>
</reference>
<dbReference type="Gene3D" id="3.40.190.10">
    <property type="entry name" value="Periplasmic binding protein-like II"/>
    <property type="match status" value="2"/>
</dbReference>
<gene>
    <name evidence="2" type="ORF">E0H75_23845</name>
</gene>
<evidence type="ECO:0000256" key="1">
    <source>
        <dbReference type="SAM" id="SignalP"/>
    </source>
</evidence>
<name>A0A4R0JPC4_9ACTN</name>
<sequence>MRRRIGTTALACATLLVFAGCNGTSVTNDNAGGGSDGKDGKGEVTGKLQLTFWGGAARAQKTNAVADMFVKEHSGVTIDRQNADFGNYFNKLNIQASSHTLPCVMQLQGRQLNDYTKRKVLLPLDPMIESGAIKVDDIPKEIVDTGRGPDGKLYFLPYGAAYDAVGVNQTMAEQAGVGLPPDGYDWTQYTEWITKASAKLPKGTFAAGSRGGLPNFFIAYQLANGKQLFTDDGKLGFTKESLVEYWNMWEKLRTAGTTMGADAQADEPEGAEQGFIAQGKLLTDSIPGNALTPASATLASKPGEQKLTTLPMPSGPSGGGNAMFTSGFAIPTNCDNIPTAAAFIDFFTNNPEAGAAFKSDNGAATNQKVLQAQVDDPKLAPLKKHELELYQQIVAKKPPTILYPPGYQATFESAFTRAYEEVAFGKKSVQQAADSFFTEANAGLGG</sequence>
<feature type="signal peptide" evidence="1">
    <location>
        <begin position="1"/>
        <end position="19"/>
    </location>
</feature>
<accession>A0A4R0JPC4</accession>
<dbReference type="AlphaFoldDB" id="A0A4R0JPC4"/>
<proteinExistence type="predicted"/>
<organism evidence="2 3">
    <name type="scientific">Kribbella capetownensis</name>
    <dbReference type="NCBI Taxonomy" id="1572659"/>
    <lineage>
        <taxon>Bacteria</taxon>
        <taxon>Bacillati</taxon>
        <taxon>Actinomycetota</taxon>
        <taxon>Actinomycetes</taxon>
        <taxon>Propionibacteriales</taxon>
        <taxon>Kribbellaceae</taxon>
        <taxon>Kribbella</taxon>
    </lineage>
</organism>
<keyword evidence="3" id="KW-1185">Reference proteome</keyword>
<feature type="chain" id="PRO_5038487066" evidence="1">
    <location>
        <begin position="20"/>
        <end position="446"/>
    </location>
</feature>
<dbReference type="Proteomes" id="UP000293342">
    <property type="component" value="Unassembled WGS sequence"/>
</dbReference>
<dbReference type="OrthoDB" id="7918484at2"/>
<dbReference type="RefSeq" id="WP_131515848.1">
    <property type="nucleotide sequence ID" value="NZ_SJKD01000005.1"/>
</dbReference>
<dbReference type="InterPro" id="IPR050490">
    <property type="entry name" value="Bact_solute-bd_prot1"/>
</dbReference>
<dbReference type="EMBL" id="SJKD01000005">
    <property type="protein sequence ID" value="TCC47784.1"/>
    <property type="molecule type" value="Genomic_DNA"/>
</dbReference>
<dbReference type="PANTHER" id="PTHR43649">
    <property type="entry name" value="ARABINOSE-BINDING PROTEIN-RELATED"/>
    <property type="match status" value="1"/>
</dbReference>
<dbReference type="SUPFAM" id="SSF53850">
    <property type="entry name" value="Periplasmic binding protein-like II"/>
    <property type="match status" value="1"/>
</dbReference>
<evidence type="ECO:0000313" key="2">
    <source>
        <dbReference type="EMBL" id="TCC47784.1"/>
    </source>
</evidence>
<comment type="caution">
    <text evidence="2">The sequence shown here is derived from an EMBL/GenBank/DDBJ whole genome shotgun (WGS) entry which is preliminary data.</text>
</comment>
<dbReference type="PANTHER" id="PTHR43649:SF11">
    <property type="entry name" value="ABC TRANSPORTER SUBSTRATE-BINDING PROTEIN YESO-RELATED"/>
    <property type="match status" value="1"/>
</dbReference>
<dbReference type="InterPro" id="IPR006059">
    <property type="entry name" value="SBP"/>
</dbReference>
<keyword evidence="1" id="KW-0732">Signal</keyword>
<protein>
    <submittedName>
        <fullName evidence="2">Extracellular solute-binding protein</fullName>
    </submittedName>
</protein>
<evidence type="ECO:0000313" key="3">
    <source>
        <dbReference type="Proteomes" id="UP000293342"/>
    </source>
</evidence>
<dbReference type="PROSITE" id="PS51257">
    <property type="entry name" value="PROKAR_LIPOPROTEIN"/>
    <property type="match status" value="1"/>
</dbReference>